<evidence type="ECO:0000313" key="4">
    <source>
        <dbReference type="Proteomes" id="UP001220395"/>
    </source>
</evidence>
<dbReference type="Pfam" id="PF00144">
    <property type="entry name" value="Beta-lactamase"/>
    <property type="match status" value="1"/>
</dbReference>
<dbReference type="EMBL" id="CP117411">
    <property type="protein sequence ID" value="WCT74246.1"/>
    <property type="molecule type" value="Genomic_DNA"/>
</dbReference>
<dbReference type="Proteomes" id="UP001220395">
    <property type="component" value="Chromosome"/>
</dbReference>
<dbReference type="SUPFAM" id="SSF56601">
    <property type="entry name" value="beta-lactamase/transpeptidase-like"/>
    <property type="match status" value="1"/>
</dbReference>
<dbReference type="InterPro" id="IPR001466">
    <property type="entry name" value="Beta-lactam-related"/>
</dbReference>
<keyword evidence="3" id="KW-0378">Hydrolase</keyword>
<dbReference type="RefSeq" id="WP_273689125.1">
    <property type="nucleotide sequence ID" value="NZ_CP117411.1"/>
</dbReference>
<keyword evidence="4" id="KW-1185">Reference proteome</keyword>
<feature type="domain" description="Beta-lactamase-related" evidence="2">
    <location>
        <begin position="34"/>
        <end position="342"/>
    </location>
</feature>
<keyword evidence="1" id="KW-0732">Signal</keyword>
<evidence type="ECO:0000256" key="1">
    <source>
        <dbReference type="SAM" id="SignalP"/>
    </source>
</evidence>
<reference evidence="3 4" key="1">
    <citation type="submission" date="2023-02" db="EMBL/GenBank/DDBJ databases">
        <title>Genome sequence of Sphingomonas naphthae.</title>
        <authorList>
            <person name="Kim S."/>
            <person name="Heo J."/>
            <person name="Kwon S.-W."/>
        </authorList>
    </citation>
    <scope>NUCLEOTIDE SEQUENCE [LARGE SCALE GENOMIC DNA]</scope>
    <source>
        <strain evidence="3 4">KACC 18716</strain>
    </source>
</reference>
<dbReference type="InterPro" id="IPR050491">
    <property type="entry name" value="AmpC-like"/>
</dbReference>
<gene>
    <name evidence="3" type="ORF">PQ455_03165</name>
</gene>
<organism evidence="3 4">
    <name type="scientific">Sphingomonas naphthae</name>
    <dbReference type="NCBI Taxonomy" id="1813468"/>
    <lineage>
        <taxon>Bacteria</taxon>
        <taxon>Pseudomonadati</taxon>
        <taxon>Pseudomonadota</taxon>
        <taxon>Alphaproteobacteria</taxon>
        <taxon>Sphingomonadales</taxon>
        <taxon>Sphingomonadaceae</taxon>
        <taxon>Sphingomonas</taxon>
    </lineage>
</organism>
<dbReference type="InterPro" id="IPR012338">
    <property type="entry name" value="Beta-lactam/transpept-like"/>
</dbReference>
<dbReference type="PANTHER" id="PTHR46825">
    <property type="entry name" value="D-ALANYL-D-ALANINE-CARBOXYPEPTIDASE/ENDOPEPTIDASE AMPH"/>
    <property type="match status" value="1"/>
</dbReference>
<feature type="chain" id="PRO_5047470211" evidence="1">
    <location>
        <begin position="19"/>
        <end position="471"/>
    </location>
</feature>
<evidence type="ECO:0000259" key="2">
    <source>
        <dbReference type="Pfam" id="PF00144"/>
    </source>
</evidence>
<sequence length="471" mass="50354">MRLSIVSSLFAGAALAAAAPVAAQSFTAAESAQVDTLVGEALAATGVPSASVTVVRGGKIAFAKAYGKQSETIATADIKTKYQIASVSKQFTAAAILLLRDEGKLSLDDTIAKYLPGITGGDRITIRQLLAHTSGLQDYWPQDFSFAAMATPTSPQGIVDRWARKPLDFEPGSQWQYSNTGYVVAGLIVEKLSGMELVPFLKNRLLDPLGIDAIDQDLATGKGYPQGYTRAALGPVKVETPPASGWLYAAGELSMSTPDLAKWDIARIERKGLPAKDWAEQEQAVKLTDGASTHYGLGVTLAEVKKRATVEHGGEAVGFLTTNRVFVEDKAAIVVAVNAWFGDAQSRIADGIGDILFPDRKTASTGLDETARTAMARKVYDQLREGMLDRAMLTEDANYYYTAGVQADYRDSLGSLGEPTAFATRGAPRLRGGFVVRGYVVSYGERKLNISTMSELGQDGRFEQFLVTPGS</sequence>
<feature type="signal peptide" evidence="1">
    <location>
        <begin position="1"/>
        <end position="18"/>
    </location>
</feature>
<evidence type="ECO:0000313" key="3">
    <source>
        <dbReference type="EMBL" id="WCT74246.1"/>
    </source>
</evidence>
<proteinExistence type="predicted"/>
<dbReference type="PANTHER" id="PTHR46825:SF9">
    <property type="entry name" value="BETA-LACTAMASE-RELATED DOMAIN-CONTAINING PROTEIN"/>
    <property type="match status" value="1"/>
</dbReference>
<dbReference type="GO" id="GO:0016787">
    <property type="term" value="F:hydrolase activity"/>
    <property type="evidence" value="ECO:0007669"/>
    <property type="project" value="UniProtKB-KW"/>
</dbReference>
<protein>
    <submittedName>
        <fullName evidence="3">Serine hydrolase</fullName>
    </submittedName>
</protein>
<dbReference type="Gene3D" id="3.40.710.10">
    <property type="entry name" value="DD-peptidase/beta-lactamase superfamily"/>
    <property type="match status" value="1"/>
</dbReference>
<name>A0ABY7TNE5_9SPHN</name>
<accession>A0ABY7TNE5</accession>